<sequence>MTDQPEPEQELAQPSHIRYALRHLRMLPPAYQSDDSNRITFGFFALSSLAILGGLDRLDLAERADYIHWIYRRWNPKLGGFGGAPNIDLRGLGPDEEPSDQPHLTHTYTALLILALLTLPSDETPEPESPYGNLDLPKLLQFVRDCQRPNGSFGSFPDSHDEDVRFVYCAVAILAIVRVDPSTVIDVDSTERFLKSCRRYEGGYGQAPHFEAQGGTTYCALASFTLLGRLESSQTEEEADQTVRWLVDRQGELDRSPGIPAGDDEENTSEEGSPPDAPDAGRSSPPGLGSNKPGETVDRASLDGHPSITRRTVAGFQGRIGKPLDACYSFWCTAGLTIMSSRYSSRRSPNLSTATRLPFLDYLDLLVNPDLGSPPEVLYDPHANIQFLLRCQSSQWGGIARSPGDHPDVYHTYLALASLSLSAHATGPSDPSKIPDLERRAPAGLDRLPRHDPLLNVPVQASEWISKCFAPQQDPSL</sequence>
<keyword evidence="6" id="KW-0677">Repeat</keyword>
<evidence type="ECO:0000256" key="7">
    <source>
        <dbReference type="ARBA" id="ARBA00022833"/>
    </source>
</evidence>
<dbReference type="Pfam" id="PF00432">
    <property type="entry name" value="Prenyltrans"/>
    <property type="match status" value="1"/>
</dbReference>
<evidence type="ECO:0000256" key="8">
    <source>
        <dbReference type="SAM" id="MobiDB-lite"/>
    </source>
</evidence>
<comment type="similarity">
    <text evidence="2">Belongs to the protein prenyltransferase subunit beta family.</text>
</comment>
<dbReference type="Proteomes" id="UP000324748">
    <property type="component" value="Unassembled WGS sequence"/>
</dbReference>
<dbReference type="AlphaFoldDB" id="A0A5B0P0T8"/>
<keyword evidence="3" id="KW-0637">Prenyltransferase</keyword>
<keyword evidence="11" id="KW-1185">Reference proteome</keyword>
<evidence type="ECO:0000256" key="4">
    <source>
        <dbReference type="ARBA" id="ARBA00022679"/>
    </source>
</evidence>
<keyword evidence="4" id="KW-0808">Transferase</keyword>
<evidence type="ECO:0000256" key="2">
    <source>
        <dbReference type="ARBA" id="ARBA00010497"/>
    </source>
</evidence>
<evidence type="ECO:0000259" key="9">
    <source>
        <dbReference type="Pfam" id="PF00432"/>
    </source>
</evidence>
<organism evidence="10 11">
    <name type="scientific">Puccinia graminis f. sp. tritici</name>
    <dbReference type="NCBI Taxonomy" id="56615"/>
    <lineage>
        <taxon>Eukaryota</taxon>
        <taxon>Fungi</taxon>
        <taxon>Dikarya</taxon>
        <taxon>Basidiomycota</taxon>
        <taxon>Pucciniomycotina</taxon>
        <taxon>Pucciniomycetes</taxon>
        <taxon>Pucciniales</taxon>
        <taxon>Pucciniaceae</taxon>
        <taxon>Puccinia</taxon>
    </lineage>
</organism>
<dbReference type="OrthoDB" id="24893at2759"/>
<evidence type="ECO:0000256" key="3">
    <source>
        <dbReference type="ARBA" id="ARBA00022602"/>
    </source>
</evidence>
<dbReference type="EMBL" id="VSWC01000079">
    <property type="protein sequence ID" value="KAA1094334.1"/>
    <property type="molecule type" value="Genomic_DNA"/>
</dbReference>
<keyword evidence="7" id="KW-0862">Zinc</keyword>
<name>A0A5B0P0T8_PUCGR</name>
<evidence type="ECO:0000256" key="1">
    <source>
        <dbReference type="ARBA" id="ARBA00001947"/>
    </source>
</evidence>
<dbReference type="GO" id="GO:0004662">
    <property type="term" value="F:CAAX-protein geranylgeranyltransferase activity"/>
    <property type="evidence" value="ECO:0007669"/>
    <property type="project" value="TreeGrafter"/>
</dbReference>
<keyword evidence="5" id="KW-0479">Metal-binding</keyword>
<evidence type="ECO:0000313" key="10">
    <source>
        <dbReference type="EMBL" id="KAA1094334.1"/>
    </source>
</evidence>
<comment type="caution">
    <text evidence="10">The sequence shown here is derived from an EMBL/GenBank/DDBJ whole genome shotgun (WGS) entry which is preliminary data.</text>
</comment>
<dbReference type="SUPFAM" id="SSF48239">
    <property type="entry name" value="Terpenoid cyclases/Protein prenyltransferases"/>
    <property type="match status" value="1"/>
</dbReference>
<evidence type="ECO:0000256" key="5">
    <source>
        <dbReference type="ARBA" id="ARBA00022723"/>
    </source>
</evidence>
<dbReference type="PANTHER" id="PTHR11774:SF4">
    <property type="entry name" value="GERANYLGERANYL TRANSFERASE TYPE-1 SUBUNIT BETA"/>
    <property type="match status" value="1"/>
</dbReference>
<proteinExistence type="inferred from homology"/>
<gene>
    <name evidence="10" type="ORF">PGT21_018091</name>
</gene>
<dbReference type="InterPro" id="IPR045089">
    <property type="entry name" value="PGGT1B-like"/>
</dbReference>
<dbReference type="PANTHER" id="PTHR11774">
    <property type="entry name" value="GERANYLGERANYL TRANSFERASE TYPE BETA SUBUNIT"/>
    <property type="match status" value="1"/>
</dbReference>
<evidence type="ECO:0000313" key="11">
    <source>
        <dbReference type="Proteomes" id="UP000324748"/>
    </source>
</evidence>
<protein>
    <recommendedName>
        <fullName evidence="9">Prenyltransferase alpha-alpha toroid domain-containing protein</fullName>
    </recommendedName>
</protein>
<comment type="cofactor">
    <cofactor evidence="1">
        <name>Zn(2+)</name>
        <dbReference type="ChEBI" id="CHEBI:29105"/>
    </cofactor>
</comment>
<feature type="region of interest" description="Disordered" evidence="8">
    <location>
        <begin position="249"/>
        <end position="308"/>
    </location>
</feature>
<dbReference type="InterPro" id="IPR001330">
    <property type="entry name" value="Prenyltrans"/>
</dbReference>
<accession>A0A5B0P0T8</accession>
<dbReference type="InterPro" id="IPR008930">
    <property type="entry name" value="Terpenoid_cyclase/PrenylTrfase"/>
</dbReference>
<evidence type="ECO:0000256" key="6">
    <source>
        <dbReference type="ARBA" id="ARBA00022737"/>
    </source>
</evidence>
<reference evidence="10 11" key="1">
    <citation type="submission" date="2019-05" db="EMBL/GenBank/DDBJ databases">
        <title>Emergence of the Ug99 lineage of the wheat stem rust pathogen through somatic hybridization.</title>
        <authorList>
            <person name="Li F."/>
            <person name="Upadhyaya N.M."/>
            <person name="Sperschneider J."/>
            <person name="Matny O."/>
            <person name="Nguyen-Phuc H."/>
            <person name="Mago R."/>
            <person name="Raley C."/>
            <person name="Miller M.E."/>
            <person name="Silverstein K.A.T."/>
            <person name="Henningsen E."/>
            <person name="Hirsch C.D."/>
            <person name="Visser B."/>
            <person name="Pretorius Z.A."/>
            <person name="Steffenson B.J."/>
            <person name="Schwessinger B."/>
            <person name="Dodds P.N."/>
            <person name="Figueroa M."/>
        </authorList>
    </citation>
    <scope>NUCLEOTIDE SEQUENCE [LARGE SCALE GENOMIC DNA]</scope>
    <source>
        <strain evidence="10">21-0</strain>
    </source>
</reference>
<feature type="domain" description="Prenyltransferase alpha-alpha toroid" evidence="9">
    <location>
        <begin position="12"/>
        <end position="457"/>
    </location>
</feature>
<dbReference type="Gene3D" id="1.50.10.20">
    <property type="match status" value="1"/>
</dbReference>
<dbReference type="GO" id="GO:0046872">
    <property type="term" value="F:metal ion binding"/>
    <property type="evidence" value="ECO:0007669"/>
    <property type="project" value="UniProtKB-KW"/>
</dbReference>
<dbReference type="GO" id="GO:0005953">
    <property type="term" value="C:CAAX-protein geranylgeranyltransferase complex"/>
    <property type="evidence" value="ECO:0007669"/>
    <property type="project" value="TreeGrafter"/>
</dbReference>